<organism evidence="2 3">
    <name type="scientific">Moorena producens PAL-8-15-08-1</name>
    <dbReference type="NCBI Taxonomy" id="1458985"/>
    <lineage>
        <taxon>Bacteria</taxon>
        <taxon>Bacillati</taxon>
        <taxon>Cyanobacteriota</taxon>
        <taxon>Cyanophyceae</taxon>
        <taxon>Coleofasciculales</taxon>
        <taxon>Coleofasciculaceae</taxon>
        <taxon>Moorena</taxon>
    </lineage>
</organism>
<keyword evidence="1" id="KW-0175">Coiled coil</keyword>
<dbReference type="RefSeq" id="WP_070396098.1">
    <property type="nucleotide sequence ID" value="NZ_CP017599.1"/>
</dbReference>
<sequence length="369" mass="41616">MWSKQWKTLIAFALGLGVAVPFVKPALPQIRSFNLIIALAPPGQVKFQKPNWSNFQPASIGNVLRGEDRLLLDSNATVEVLCSNWTTWKPEPGKTSIVNEGCPTTGDSRIIHSEDYTASTRAANNQKIPYLLSPRNTSLLDNRPTLRWHQVEGAERYSVRIRGLASDLDWKTYTRETEILYSGEQPLAPGYYWLIVETDKGKRSIEEGVLGFRILDEKKANTLLKEVEELQQKQLSEKANTLALAHFYLSKDLKYDAIDILEQSIKDGNTLVATYQLLGDAYTEVALNRLAKERYLKGLELAQAASNLNSQAEIQKRLVIITLIIDSKEEALQWLEQAQVSYRALGDESEVRQLEQQKSEILEAALDVN</sequence>
<dbReference type="KEGG" id="mpro:BJP34_33700"/>
<evidence type="ECO:0000256" key="1">
    <source>
        <dbReference type="SAM" id="Coils"/>
    </source>
</evidence>
<dbReference type="EMBL" id="CP017599">
    <property type="protein sequence ID" value="AOX03729.1"/>
    <property type="molecule type" value="Genomic_DNA"/>
</dbReference>
<dbReference type="AlphaFoldDB" id="A0A1D8U1E4"/>
<accession>A0A1D8U1E4</accession>
<evidence type="ECO:0000313" key="2">
    <source>
        <dbReference type="EMBL" id="AOX03729.1"/>
    </source>
</evidence>
<evidence type="ECO:0008006" key="4">
    <source>
        <dbReference type="Google" id="ProtNLM"/>
    </source>
</evidence>
<evidence type="ECO:0000313" key="3">
    <source>
        <dbReference type="Proteomes" id="UP000177870"/>
    </source>
</evidence>
<dbReference type="STRING" id="1458985.BJP34_33700"/>
<proteinExistence type="predicted"/>
<feature type="coiled-coil region" evidence="1">
    <location>
        <begin position="213"/>
        <end position="240"/>
    </location>
</feature>
<dbReference type="OrthoDB" id="459662at2"/>
<gene>
    <name evidence="2" type="ORF">BJP34_33700</name>
</gene>
<name>A0A1D8U1E4_9CYAN</name>
<dbReference type="Proteomes" id="UP000177870">
    <property type="component" value="Chromosome"/>
</dbReference>
<reference evidence="3" key="1">
    <citation type="submission" date="2016-10" db="EMBL/GenBank/DDBJ databases">
        <title>Comparative genomics uncovers the prolific and rare metabolic potential of the cyanobacterial genus Moorea.</title>
        <authorList>
            <person name="Leao T."/>
            <person name="Castelao G."/>
            <person name="Korobeynikov A."/>
            <person name="Monroe E.A."/>
            <person name="Podell S."/>
            <person name="Glukhov E."/>
            <person name="Allen E."/>
            <person name="Gerwick W.H."/>
            <person name="Gerwick L."/>
        </authorList>
    </citation>
    <scope>NUCLEOTIDE SEQUENCE [LARGE SCALE GENOMIC DNA]</scope>
    <source>
        <strain evidence="3">PAL-8-15-08-1</strain>
    </source>
</reference>
<protein>
    <recommendedName>
        <fullName evidence="4">Tetratricopeptide repeat protein</fullName>
    </recommendedName>
</protein>